<dbReference type="InterPro" id="IPR000315">
    <property type="entry name" value="Znf_B-box"/>
</dbReference>
<dbReference type="SMART" id="SM00336">
    <property type="entry name" value="BBOX"/>
    <property type="match status" value="1"/>
</dbReference>
<dbReference type="GO" id="GO:0008270">
    <property type="term" value="F:zinc ion binding"/>
    <property type="evidence" value="ECO:0007669"/>
    <property type="project" value="UniProtKB-KW"/>
</dbReference>
<evidence type="ECO:0000256" key="5">
    <source>
        <dbReference type="ARBA" id="ARBA00022859"/>
    </source>
</evidence>
<reference evidence="11 12" key="1">
    <citation type="journal article" date="2011" name="Genome Biol. Evol.">
        <title>Integration of the genetic map and genome assembly of fugu facilitates insights into distinct features of genome evolution in teleosts and mammals.</title>
        <authorList>
            <person name="Kai W."/>
            <person name="Kikuchi K."/>
            <person name="Tohari S."/>
            <person name="Chew A.K."/>
            <person name="Tay A."/>
            <person name="Fujiwara A."/>
            <person name="Hosoya S."/>
            <person name="Suetake H."/>
            <person name="Naruse K."/>
            <person name="Brenner S."/>
            <person name="Suzuki Y."/>
            <person name="Venkatesh B."/>
        </authorList>
    </citation>
    <scope>NUCLEOTIDE SEQUENCE [LARGE SCALE GENOMIC DNA]</scope>
</reference>
<dbReference type="CDD" id="cd19802">
    <property type="entry name" value="Bbox1_TRIM8-like"/>
    <property type="match status" value="1"/>
</dbReference>
<dbReference type="GeneTree" id="ENSGT00940000166102"/>
<keyword evidence="4" id="KW-0862">Zinc</keyword>
<dbReference type="PANTHER" id="PTHR25465">
    <property type="entry name" value="B-BOX DOMAIN CONTAINING"/>
    <property type="match status" value="1"/>
</dbReference>
<dbReference type="AlphaFoldDB" id="A0A674PFE2"/>
<dbReference type="PROSITE" id="PS50188">
    <property type="entry name" value="B302_SPRY"/>
    <property type="match status" value="1"/>
</dbReference>
<dbReference type="Gene3D" id="2.60.120.920">
    <property type="match status" value="1"/>
</dbReference>
<dbReference type="SMART" id="SM00184">
    <property type="entry name" value="RING"/>
    <property type="match status" value="1"/>
</dbReference>
<name>A0A674PFE2_TAKRU</name>
<dbReference type="InterPro" id="IPR058030">
    <property type="entry name" value="TRIM8/14/16/25/29/45/65_CC"/>
</dbReference>
<dbReference type="InterPro" id="IPR006574">
    <property type="entry name" value="PRY"/>
</dbReference>
<evidence type="ECO:0000259" key="9">
    <source>
        <dbReference type="PROSITE" id="PS50119"/>
    </source>
</evidence>
<dbReference type="GO" id="GO:0045087">
    <property type="term" value="P:innate immune response"/>
    <property type="evidence" value="ECO:0007669"/>
    <property type="project" value="UniProtKB-KW"/>
</dbReference>
<dbReference type="Gene3D" id="4.10.830.40">
    <property type="match status" value="1"/>
</dbReference>
<dbReference type="Gene3D" id="3.30.40.10">
    <property type="entry name" value="Zinc/RING finger domain, C3HC4 (zinc finger)"/>
    <property type="match status" value="1"/>
</dbReference>
<evidence type="ECO:0000256" key="3">
    <source>
        <dbReference type="ARBA" id="ARBA00022771"/>
    </source>
</evidence>
<dbReference type="Pfam" id="PF13765">
    <property type="entry name" value="PRY"/>
    <property type="match status" value="1"/>
</dbReference>
<dbReference type="GO" id="GO:0005737">
    <property type="term" value="C:cytoplasm"/>
    <property type="evidence" value="ECO:0007669"/>
    <property type="project" value="UniProtKB-ARBA"/>
</dbReference>
<dbReference type="Proteomes" id="UP000005226">
    <property type="component" value="Chromosome 15"/>
</dbReference>
<dbReference type="SUPFAM" id="SSF57845">
    <property type="entry name" value="B-box zinc-binding domain"/>
    <property type="match status" value="1"/>
</dbReference>
<keyword evidence="7" id="KW-0175">Coiled coil</keyword>
<dbReference type="InterPro" id="IPR043136">
    <property type="entry name" value="B30.2/SPRY_sf"/>
</dbReference>
<dbReference type="InParanoid" id="A0A674PFE2"/>
<reference evidence="11" key="3">
    <citation type="submission" date="2025-09" db="UniProtKB">
        <authorList>
            <consortium name="Ensembl"/>
        </authorList>
    </citation>
    <scope>IDENTIFICATION</scope>
</reference>
<feature type="domain" description="RING-type" evidence="8">
    <location>
        <begin position="132"/>
        <end position="175"/>
    </location>
</feature>
<dbReference type="Pfam" id="PF00643">
    <property type="entry name" value="zf-B_box"/>
    <property type="match status" value="1"/>
</dbReference>
<evidence type="ECO:0000256" key="7">
    <source>
        <dbReference type="SAM" id="Coils"/>
    </source>
</evidence>
<evidence type="ECO:0000256" key="1">
    <source>
        <dbReference type="ARBA" id="ARBA00022588"/>
    </source>
</evidence>
<evidence type="ECO:0000313" key="12">
    <source>
        <dbReference type="Proteomes" id="UP000005226"/>
    </source>
</evidence>
<dbReference type="PROSITE" id="PS50089">
    <property type="entry name" value="ZF_RING_2"/>
    <property type="match status" value="1"/>
</dbReference>
<feature type="coiled-coil region" evidence="7">
    <location>
        <begin position="331"/>
        <end position="358"/>
    </location>
</feature>
<evidence type="ECO:0000256" key="2">
    <source>
        <dbReference type="ARBA" id="ARBA00022723"/>
    </source>
</evidence>
<feature type="coiled-coil region" evidence="7">
    <location>
        <begin position="382"/>
        <end position="416"/>
    </location>
</feature>
<dbReference type="PRINTS" id="PR01407">
    <property type="entry name" value="BUTYPHLNCDUF"/>
</dbReference>
<dbReference type="InterPro" id="IPR051051">
    <property type="entry name" value="E3_ubiq-ligase_TRIM/RNF"/>
</dbReference>
<dbReference type="OMA" id="GFIPKVT"/>
<dbReference type="Pfam" id="PF15227">
    <property type="entry name" value="zf-C3HC4_4"/>
    <property type="match status" value="1"/>
</dbReference>
<dbReference type="SUPFAM" id="SSF49899">
    <property type="entry name" value="Concanavalin A-like lectins/glucanases"/>
    <property type="match status" value="1"/>
</dbReference>
<protein>
    <submittedName>
        <fullName evidence="11">FinTRIM family, member 82</fullName>
    </submittedName>
</protein>
<feature type="domain" description="B box-type" evidence="9">
    <location>
        <begin position="269"/>
        <end position="309"/>
    </location>
</feature>
<evidence type="ECO:0000259" key="10">
    <source>
        <dbReference type="PROSITE" id="PS50188"/>
    </source>
</evidence>
<dbReference type="InterPro" id="IPR001870">
    <property type="entry name" value="B30.2/SPRY"/>
</dbReference>
<dbReference type="PROSITE" id="PS00518">
    <property type="entry name" value="ZF_RING_1"/>
    <property type="match status" value="1"/>
</dbReference>
<organism evidence="11 12">
    <name type="scientific">Takifugu rubripes</name>
    <name type="common">Japanese pufferfish</name>
    <name type="synonym">Fugu rubripes</name>
    <dbReference type="NCBI Taxonomy" id="31033"/>
    <lineage>
        <taxon>Eukaryota</taxon>
        <taxon>Metazoa</taxon>
        <taxon>Chordata</taxon>
        <taxon>Craniata</taxon>
        <taxon>Vertebrata</taxon>
        <taxon>Euteleostomi</taxon>
        <taxon>Actinopterygii</taxon>
        <taxon>Neopterygii</taxon>
        <taxon>Teleostei</taxon>
        <taxon>Neoteleostei</taxon>
        <taxon>Acanthomorphata</taxon>
        <taxon>Eupercaria</taxon>
        <taxon>Tetraodontiformes</taxon>
        <taxon>Tetradontoidea</taxon>
        <taxon>Tetraodontidae</taxon>
        <taxon>Takifugu</taxon>
    </lineage>
</organism>
<dbReference type="InterPro" id="IPR001841">
    <property type="entry name" value="Znf_RING"/>
</dbReference>
<feature type="domain" description="B30.2/SPRY" evidence="10">
    <location>
        <begin position="507"/>
        <end position="695"/>
    </location>
</feature>
<dbReference type="InterPro" id="IPR003877">
    <property type="entry name" value="SPRY_dom"/>
</dbReference>
<evidence type="ECO:0000256" key="6">
    <source>
        <dbReference type="PROSITE-ProRule" id="PRU00024"/>
    </source>
</evidence>
<proteinExistence type="predicted"/>
<dbReference type="SUPFAM" id="SSF57850">
    <property type="entry name" value="RING/U-box"/>
    <property type="match status" value="1"/>
</dbReference>
<keyword evidence="2" id="KW-0479">Metal-binding</keyword>
<dbReference type="FunFam" id="3.30.160.60:FF:001655">
    <property type="entry name" value="FinTRIM family, member 82"/>
    <property type="match status" value="1"/>
</dbReference>
<dbReference type="CDD" id="cd16040">
    <property type="entry name" value="SPRY_PRY_SNTX"/>
    <property type="match status" value="1"/>
</dbReference>
<dbReference type="PANTHER" id="PTHR25465:SF30">
    <property type="entry name" value="FINTRIM FAMILY, MEMBER 82"/>
    <property type="match status" value="1"/>
</dbReference>
<keyword evidence="5" id="KW-0391">Immunity</keyword>
<dbReference type="SMART" id="SM00589">
    <property type="entry name" value="PRY"/>
    <property type="match status" value="1"/>
</dbReference>
<keyword evidence="1" id="KW-0399">Innate immunity</keyword>
<evidence type="ECO:0000259" key="8">
    <source>
        <dbReference type="PROSITE" id="PS50089"/>
    </source>
</evidence>
<dbReference type="InterPro" id="IPR013083">
    <property type="entry name" value="Znf_RING/FYVE/PHD"/>
</dbReference>
<reference evidence="11" key="2">
    <citation type="submission" date="2025-08" db="UniProtKB">
        <authorList>
            <consortium name="Ensembl"/>
        </authorList>
    </citation>
    <scope>IDENTIFICATION</scope>
</reference>
<gene>
    <name evidence="11" type="primary">ftr82</name>
</gene>
<sequence>MSHMRNVRIKETVREMEACFGTEATSCAFSVSLSLSLLPPCSTCLSELGRARYTPSRGGGPCLLSINNLWNSEIQVGPVSGRLYHTLEGGLPGTLDRLSRLLLAFSVGFPQVRLCLQPITMADHTSPDYFSCTLCLSLLRDPVAIPCGHSFCMDCISGYWNEADYTGIYICPQCKITFTQRPVLRPNATLSMVAEKIKKSGLNLNANAAQDSVYAGASDVPCDFCMGKKLKAVKSCLNCLASYCEKHLKPHYESATFKRHKLVDELGNLDRKICPQHQKSLELFCRTDQMCICAICTVSEHRGHDIVSAEAERSEKQKLLGVSQAEIRQKCQERVKELEELKTAVDSLKNSAQRAMVESQKMFEDMIRSIDRMRSEVTKLIGINEKAAFNQAEALIERLEQEIDELKKKESGLKQLYGTDDHIHFLQNFNYLCTPTDDGFIPRVSLNPDFSFAAVRKAVAEIKERLEEFGREELLKISKSVSEMPVYTTESRTLDRRSRGVAKEVTTDGVSSEPKSRADFLKYFCQLKLDPNTAYKELYISENSRKVIRTRDLQPYGDTSDRFDSFAQVLCREALSGGRFYWEIEWNGEFSIGVAYRSISRKGKGSMCLLGYNDKSWSLLCSDTGYSAWHNRVDKSISAPHSPRIGVYLDHSAGVLAFYSISGSMTLLHRFETTFVEPLYPGFGVGTSVKICNLK</sequence>
<keyword evidence="12" id="KW-1185">Reference proteome</keyword>
<dbReference type="InterPro" id="IPR003879">
    <property type="entry name" value="Butyrophylin_SPRY"/>
</dbReference>
<dbReference type="CDD" id="cd16601">
    <property type="entry name" value="RING-HC_TRIM39_C-IV"/>
    <property type="match status" value="1"/>
</dbReference>
<dbReference type="Pfam" id="PF25600">
    <property type="entry name" value="TRIM_CC"/>
    <property type="match status" value="1"/>
</dbReference>
<dbReference type="InterPro" id="IPR013320">
    <property type="entry name" value="ConA-like_dom_sf"/>
</dbReference>
<dbReference type="Ensembl" id="ENSTRUT00000065145.1">
    <property type="protein sequence ID" value="ENSTRUP00000084452.1"/>
    <property type="gene ID" value="ENSTRUG00000003968.3"/>
</dbReference>
<dbReference type="SMART" id="SM00449">
    <property type="entry name" value="SPRY"/>
    <property type="match status" value="1"/>
</dbReference>
<evidence type="ECO:0000256" key="4">
    <source>
        <dbReference type="ARBA" id="ARBA00022833"/>
    </source>
</evidence>
<dbReference type="PROSITE" id="PS50119">
    <property type="entry name" value="ZF_BBOX"/>
    <property type="match status" value="1"/>
</dbReference>
<dbReference type="Pfam" id="PF00622">
    <property type="entry name" value="SPRY"/>
    <property type="match status" value="1"/>
</dbReference>
<dbReference type="Gene3D" id="3.30.160.60">
    <property type="entry name" value="Classic Zinc Finger"/>
    <property type="match status" value="1"/>
</dbReference>
<dbReference type="InterPro" id="IPR017907">
    <property type="entry name" value="Znf_RING_CS"/>
</dbReference>
<evidence type="ECO:0000313" key="11">
    <source>
        <dbReference type="Ensembl" id="ENSTRUP00000084452.1"/>
    </source>
</evidence>
<keyword evidence="3 6" id="KW-0863">Zinc-finger</keyword>
<dbReference type="CDD" id="cd19769">
    <property type="entry name" value="Bbox2_TRIM16-like"/>
    <property type="match status" value="1"/>
</dbReference>
<accession>A0A674PFE2</accession>